<accession>A0ABU2AYH3</accession>
<feature type="domain" description="HTH iclR-type" evidence="4">
    <location>
        <begin position="6"/>
        <end position="68"/>
    </location>
</feature>
<dbReference type="PROSITE" id="PS51077">
    <property type="entry name" value="HTH_ICLR"/>
    <property type="match status" value="1"/>
</dbReference>
<dbReference type="InterPro" id="IPR050707">
    <property type="entry name" value="HTH_MetabolicPath_Reg"/>
</dbReference>
<dbReference type="Pfam" id="PF01614">
    <property type="entry name" value="IclR_C"/>
    <property type="match status" value="1"/>
</dbReference>
<dbReference type="InterPro" id="IPR036388">
    <property type="entry name" value="WH-like_DNA-bd_sf"/>
</dbReference>
<dbReference type="PROSITE" id="PS51078">
    <property type="entry name" value="ICLR_ED"/>
    <property type="match status" value="1"/>
</dbReference>
<dbReference type="PANTHER" id="PTHR30136:SF24">
    <property type="entry name" value="HTH-TYPE TRANSCRIPTIONAL REPRESSOR ALLR"/>
    <property type="match status" value="1"/>
</dbReference>
<evidence type="ECO:0000256" key="1">
    <source>
        <dbReference type="ARBA" id="ARBA00023015"/>
    </source>
</evidence>
<protein>
    <submittedName>
        <fullName evidence="6">DNA-binding IclR family transcriptional regulator</fullName>
    </submittedName>
</protein>
<keyword evidence="1" id="KW-0805">Transcription regulation</keyword>
<dbReference type="InterPro" id="IPR014757">
    <property type="entry name" value="Tscrpt_reg_IclR_C"/>
</dbReference>
<dbReference type="SUPFAM" id="SSF55781">
    <property type="entry name" value="GAF domain-like"/>
    <property type="match status" value="1"/>
</dbReference>
<evidence type="ECO:0000259" key="4">
    <source>
        <dbReference type="PROSITE" id="PS51077"/>
    </source>
</evidence>
<dbReference type="Proteomes" id="UP001183794">
    <property type="component" value="Unassembled WGS sequence"/>
</dbReference>
<feature type="domain" description="IclR-ED" evidence="5">
    <location>
        <begin position="69"/>
        <end position="249"/>
    </location>
</feature>
<dbReference type="EMBL" id="JAVDYJ010000001">
    <property type="protein sequence ID" value="MDR7346395.1"/>
    <property type="molecule type" value="Genomic_DNA"/>
</dbReference>
<evidence type="ECO:0000259" key="5">
    <source>
        <dbReference type="PROSITE" id="PS51078"/>
    </source>
</evidence>
<comment type="caution">
    <text evidence="6">The sequence shown here is derived from an EMBL/GenBank/DDBJ whole genome shotgun (WGS) entry which is preliminary data.</text>
</comment>
<evidence type="ECO:0000313" key="6">
    <source>
        <dbReference type="EMBL" id="MDR7346395.1"/>
    </source>
</evidence>
<organism evidence="6 7">
    <name type="scientific">Enteractinococcus fodinae</name>
    <dbReference type="NCBI Taxonomy" id="684663"/>
    <lineage>
        <taxon>Bacteria</taxon>
        <taxon>Bacillati</taxon>
        <taxon>Actinomycetota</taxon>
        <taxon>Actinomycetes</taxon>
        <taxon>Micrococcales</taxon>
        <taxon>Micrococcaceae</taxon>
    </lineage>
</organism>
<dbReference type="Gene3D" id="3.30.450.40">
    <property type="match status" value="1"/>
</dbReference>
<dbReference type="InterPro" id="IPR005471">
    <property type="entry name" value="Tscrpt_reg_IclR_N"/>
</dbReference>
<keyword evidence="3" id="KW-0804">Transcription</keyword>
<dbReference type="GO" id="GO:0003677">
    <property type="term" value="F:DNA binding"/>
    <property type="evidence" value="ECO:0007669"/>
    <property type="project" value="UniProtKB-KW"/>
</dbReference>
<dbReference type="Pfam" id="PF09339">
    <property type="entry name" value="HTH_IclR"/>
    <property type="match status" value="1"/>
</dbReference>
<dbReference type="PANTHER" id="PTHR30136">
    <property type="entry name" value="HELIX-TURN-HELIX TRANSCRIPTIONAL REGULATOR, ICLR FAMILY"/>
    <property type="match status" value="1"/>
</dbReference>
<dbReference type="Gene3D" id="1.10.10.10">
    <property type="entry name" value="Winged helix-like DNA-binding domain superfamily/Winged helix DNA-binding domain"/>
    <property type="match status" value="1"/>
</dbReference>
<dbReference type="InterPro" id="IPR036390">
    <property type="entry name" value="WH_DNA-bd_sf"/>
</dbReference>
<evidence type="ECO:0000313" key="7">
    <source>
        <dbReference type="Proteomes" id="UP001183794"/>
    </source>
</evidence>
<dbReference type="SMART" id="SM00346">
    <property type="entry name" value="HTH_ICLR"/>
    <property type="match status" value="1"/>
</dbReference>
<evidence type="ECO:0000256" key="2">
    <source>
        <dbReference type="ARBA" id="ARBA00023125"/>
    </source>
</evidence>
<keyword evidence="2 6" id="KW-0238">DNA-binding</keyword>
<sequence>MGAPRNSVVHNVIDVLRCFSSEHPLVGVTEIADQVGLHKSSVSRLLSTLETEGWVEQDVTTRKYQLGLGLIAVAGPLLANLNVRKVAYPYLRELAETTQETTVLAIWEKSAAVTVEQIASERTIKHTSPLGSRYDSTGSATVQVFLADMEPSSIQKLLDQEVTRLQPGWTRAQLTQRLDKVRQQGYATNLRETFADEVGIAAPVYDHRNQVVAAVLIAAPAYRIDEPSTTQLIRQCVETAAKISTRMGNPESAENASAATALKR</sequence>
<proteinExistence type="predicted"/>
<dbReference type="RefSeq" id="WP_310171349.1">
    <property type="nucleotide sequence ID" value="NZ_BAABHE010000002.1"/>
</dbReference>
<dbReference type="InterPro" id="IPR029016">
    <property type="entry name" value="GAF-like_dom_sf"/>
</dbReference>
<reference evidence="6 7" key="1">
    <citation type="submission" date="2023-07" db="EMBL/GenBank/DDBJ databases">
        <title>Sequencing the genomes of 1000 actinobacteria strains.</title>
        <authorList>
            <person name="Klenk H.-P."/>
        </authorList>
    </citation>
    <scope>NUCLEOTIDE SEQUENCE [LARGE SCALE GENOMIC DNA]</scope>
    <source>
        <strain evidence="6 7">DSM 22966</strain>
    </source>
</reference>
<keyword evidence="7" id="KW-1185">Reference proteome</keyword>
<gene>
    <name evidence="6" type="ORF">J2S62_000652</name>
</gene>
<evidence type="ECO:0000256" key="3">
    <source>
        <dbReference type="ARBA" id="ARBA00023163"/>
    </source>
</evidence>
<name>A0ABU2AYH3_9MICC</name>
<dbReference type="SUPFAM" id="SSF46785">
    <property type="entry name" value="Winged helix' DNA-binding domain"/>
    <property type="match status" value="1"/>
</dbReference>